<keyword evidence="1" id="KW-0812">Transmembrane</keyword>
<accession>A0A183E0G3</accession>
<name>A0A183E0G3_9BILA</name>
<dbReference type="EMBL" id="UYRT01081282">
    <property type="protein sequence ID" value="VDN24193.1"/>
    <property type="molecule type" value="Genomic_DNA"/>
</dbReference>
<dbReference type="WBParaSite" id="GPUH_0001447301-mRNA-1">
    <property type="protein sequence ID" value="GPUH_0001447301-mRNA-1"/>
    <property type="gene ID" value="GPUH_0001447301"/>
</dbReference>
<dbReference type="AlphaFoldDB" id="A0A183E0G3"/>
<keyword evidence="1" id="KW-1133">Transmembrane helix</keyword>
<evidence type="ECO:0000313" key="4">
    <source>
        <dbReference type="WBParaSite" id="GPUH_0001447301-mRNA-1"/>
    </source>
</evidence>
<proteinExistence type="predicted"/>
<organism evidence="4">
    <name type="scientific">Gongylonema pulchrum</name>
    <dbReference type="NCBI Taxonomy" id="637853"/>
    <lineage>
        <taxon>Eukaryota</taxon>
        <taxon>Metazoa</taxon>
        <taxon>Ecdysozoa</taxon>
        <taxon>Nematoda</taxon>
        <taxon>Chromadorea</taxon>
        <taxon>Rhabditida</taxon>
        <taxon>Spirurina</taxon>
        <taxon>Spiruromorpha</taxon>
        <taxon>Spiruroidea</taxon>
        <taxon>Gongylonematidae</taxon>
        <taxon>Gongylonema</taxon>
    </lineage>
</organism>
<reference evidence="2 3" key="2">
    <citation type="submission" date="2018-11" db="EMBL/GenBank/DDBJ databases">
        <authorList>
            <consortium name="Pathogen Informatics"/>
        </authorList>
    </citation>
    <scope>NUCLEOTIDE SEQUENCE [LARGE SCALE GENOMIC DNA]</scope>
</reference>
<gene>
    <name evidence="2" type="ORF">GPUH_LOCUS14454</name>
</gene>
<reference evidence="4" key="1">
    <citation type="submission" date="2016-06" db="UniProtKB">
        <authorList>
            <consortium name="WormBaseParasite"/>
        </authorList>
    </citation>
    <scope>IDENTIFICATION</scope>
</reference>
<evidence type="ECO:0000313" key="2">
    <source>
        <dbReference type="EMBL" id="VDN24193.1"/>
    </source>
</evidence>
<feature type="transmembrane region" description="Helical" evidence="1">
    <location>
        <begin position="27"/>
        <end position="51"/>
    </location>
</feature>
<evidence type="ECO:0000256" key="1">
    <source>
        <dbReference type="SAM" id="Phobius"/>
    </source>
</evidence>
<protein>
    <submittedName>
        <fullName evidence="4">FXYD domain-containing ion transport regulator</fullName>
    </submittedName>
</protein>
<evidence type="ECO:0000313" key="3">
    <source>
        <dbReference type="Proteomes" id="UP000271098"/>
    </source>
</evidence>
<sequence length="108" mass="12141">MLSLAHFSVDNSSLSNLEDYYRRPIQLAGSVFLISGLFLVLASLICTLLSVKEPAGIYEKSPYQTMPPPAYPVLENRYTQMARMFSPHSELKLYPPVLVFLTIAIESE</sequence>
<dbReference type="OrthoDB" id="5828479at2759"/>
<dbReference type="Proteomes" id="UP000271098">
    <property type="component" value="Unassembled WGS sequence"/>
</dbReference>
<keyword evidence="3" id="KW-1185">Reference proteome</keyword>
<keyword evidence="1" id="KW-0472">Membrane</keyword>